<keyword evidence="2" id="KW-0227">DNA damage</keyword>
<gene>
    <name evidence="9" type="ORF">A3B37_03410</name>
</gene>
<dbReference type="SUPFAM" id="SSF82771">
    <property type="entry name" value="GIY-YIG endonuclease"/>
    <property type="match status" value="1"/>
</dbReference>
<keyword evidence="1" id="KW-0963">Cytoplasm</keyword>
<dbReference type="Pfam" id="PF02151">
    <property type="entry name" value="UVR"/>
    <property type="match status" value="1"/>
</dbReference>
<dbReference type="PROSITE" id="PS50151">
    <property type="entry name" value="UVR"/>
    <property type="match status" value="1"/>
</dbReference>
<comment type="caution">
    <text evidence="9">The sequence shown here is derived from an EMBL/GenBank/DDBJ whole genome shotgun (WGS) entry which is preliminary data.</text>
</comment>
<dbReference type="GO" id="GO:0009381">
    <property type="term" value="F:excinuclease ABC activity"/>
    <property type="evidence" value="ECO:0007669"/>
    <property type="project" value="InterPro"/>
</dbReference>
<feature type="domain" description="UvrC family homology region profile" evidence="8">
    <location>
        <begin position="260"/>
        <end position="364"/>
    </location>
</feature>
<dbReference type="SUPFAM" id="SSF46600">
    <property type="entry name" value="C-terminal UvrC-binding domain of UvrB"/>
    <property type="match status" value="1"/>
</dbReference>
<dbReference type="FunFam" id="3.40.1440.10:FF:000001">
    <property type="entry name" value="UvrABC system protein C"/>
    <property type="match status" value="1"/>
</dbReference>
<dbReference type="Gene3D" id="4.10.860.10">
    <property type="entry name" value="UVR domain"/>
    <property type="match status" value="1"/>
</dbReference>
<dbReference type="PROSITE" id="PS50164">
    <property type="entry name" value="GIY_YIG"/>
    <property type="match status" value="1"/>
</dbReference>
<evidence type="ECO:0000259" key="6">
    <source>
        <dbReference type="PROSITE" id="PS50151"/>
    </source>
</evidence>
<dbReference type="InterPro" id="IPR047296">
    <property type="entry name" value="GIY-YIG_UvrC_Cho"/>
</dbReference>
<dbReference type="InterPro" id="IPR001943">
    <property type="entry name" value="UVR_dom"/>
</dbReference>
<evidence type="ECO:0008006" key="11">
    <source>
        <dbReference type="Google" id="ProtNLM"/>
    </source>
</evidence>
<dbReference type="PROSITE" id="PS50165">
    <property type="entry name" value="UVRC"/>
    <property type="match status" value="1"/>
</dbReference>
<dbReference type="Proteomes" id="UP000176705">
    <property type="component" value="Unassembled WGS sequence"/>
</dbReference>
<keyword evidence="5" id="KW-0234">DNA repair</keyword>
<dbReference type="STRING" id="1802280.A3B37_03410"/>
<dbReference type="Gene3D" id="3.30.420.340">
    <property type="entry name" value="UvrC, RNAse H endonuclease domain"/>
    <property type="match status" value="1"/>
</dbReference>
<dbReference type="Gene3D" id="3.40.1440.10">
    <property type="entry name" value="GIY-YIG endonuclease"/>
    <property type="match status" value="1"/>
</dbReference>
<dbReference type="PANTHER" id="PTHR30562">
    <property type="entry name" value="UVRC/OXIDOREDUCTASE"/>
    <property type="match status" value="1"/>
</dbReference>
<dbReference type="InterPro" id="IPR001162">
    <property type="entry name" value="UvrC_RNase_H_dom"/>
</dbReference>
<feature type="domain" description="GIY-YIG" evidence="7">
    <location>
        <begin position="10"/>
        <end position="88"/>
    </location>
</feature>
<dbReference type="InterPro" id="IPR036876">
    <property type="entry name" value="UVR_dom_sf"/>
</dbReference>
<evidence type="ECO:0000313" key="10">
    <source>
        <dbReference type="Proteomes" id="UP000176705"/>
    </source>
</evidence>
<name>A0A1G2LCF8_9BACT</name>
<dbReference type="InterPro" id="IPR035901">
    <property type="entry name" value="GIY-YIG_endonuc_sf"/>
</dbReference>
<organism evidence="9 10">
    <name type="scientific">Candidatus Sungbacteria bacterium RIFCSPLOWO2_01_FULL_59_16</name>
    <dbReference type="NCBI Taxonomy" id="1802280"/>
    <lineage>
        <taxon>Bacteria</taxon>
        <taxon>Candidatus Sungiibacteriota</taxon>
    </lineage>
</organism>
<feature type="domain" description="UVR" evidence="6">
    <location>
        <begin position="211"/>
        <end position="246"/>
    </location>
</feature>
<evidence type="ECO:0000313" key="9">
    <source>
        <dbReference type="EMBL" id="OHA09234.1"/>
    </source>
</evidence>
<evidence type="ECO:0000256" key="5">
    <source>
        <dbReference type="ARBA" id="ARBA00023204"/>
    </source>
</evidence>
<keyword evidence="3" id="KW-0228">DNA excision</keyword>
<dbReference type="EMBL" id="MHQS01000005">
    <property type="protein sequence ID" value="OHA09234.1"/>
    <property type="molecule type" value="Genomic_DNA"/>
</dbReference>
<dbReference type="InterPro" id="IPR038476">
    <property type="entry name" value="UvrC_RNase_H_dom_sf"/>
</dbReference>
<dbReference type="Pfam" id="PF01541">
    <property type="entry name" value="GIY-YIG"/>
    <property type="match status" value="1"/>
</dbReference>
<evidence type="ECO:0000256" key="1">
    <source>
        <dbReference type="ARBA" id="ARBA00022490"/>
    </source>
</evidence>
<protein>
    <recommendedName>
        <fullName evidence="11">Excinuclease ABC subunit C</fullName>
    </recommendedName>
</protein>
<dbReference type="InterPro" id="IPR050066">
    <property type="entry name" value="UvrABC_protein_C"/>
</dbReference>
<dbReference type="PANTHER" id="PTHR30562:SF1">
    <property type="entry name" value="UVRABC SYSTEM PROTEIN C"/>
    <property type="match status" value="1"/>
</dbReference>
<reference evidence="9 10" key="1">
    <citation type="journal article" date="2016" name="Nat. Commun.">
        <title>Thousands of microbial genomes shed light on interconnected biogeochemical processes in an aquifer system.</title>
        <authorList>
            <person name="Anantharaman K."/>
            <person name="Brown C.T."/>
            <person name="Hug L.A."/>
            <person name="Sharon I."/>
            <person name="Castelle C.J."/>
            <person name="Probst A.J."/>
            <person name="Thomas B.C."/>
            <person name="Singh A."/>
            <person name="Wilkins M.J."/>
            <person name="Karaoz U."/>
            <person name="Brodie E.L."/>
            <person name="Williams K.H."/>
            <person name="Hubbard S.S."/>
            <person name="Banfield J.F."/>
        </authorList>
    </citation>
    <scope>NUCLEOTIDE SEQUENCE [LARGE SCALE GENOMIC DNA]</scope>
</reference>
<dbReference type="Pfam" id="PF08459">
    <property type="entry name" value="UvrC_RNaseH_dom"/>
    <property type="match status" value="1"/>
</dbReference>
<dbReference type="GO" id="GO:0006289">
    <property type="term" value="P:nucleotide-excision repair"/>
    <property type="evidence" value="ECO:0007669"/>
    <property type="project" value="InterPro"/>
</dbReference>
<accession>A0A1G2LCF8</accession>
<evidence type="ECO:0000259" key="7">
    <source>
        <dbReference type="PROSITE" id="PS50164"/>
    </source>
</evidence>
<dbReference type="CDD" id="cd10434">
    <property type="entry name" value="GIY-YIG_UvrC_Cho"/>
    <property type="match status" value="1"/>
</dbReference>
<evidence type="ECO:0000259" key="8">
    <source>
        <dbReference type="PROSITE" id="PS50165"/>
    </source>
</evidence>
<sequence length="438" mass="50774">MLTEPKKIPTSAGVYIFRHDKTPLYIGKAANLKLRLASYFRNQTALPFKIQKMLREATRLEMIETESEIEALIKEAELIKKYRPKYNSLMRDDKNYFFVGITKEDFPRIFTTHQPDKDWKVKLQTTNARYFGPFTSVAEVKTVLKLLRHVFPYCTCKGVHKRPCLNSQIGRCPRYCCTAGFKIQDSRFKKARRAYQRNIRNIVAVLTGKRQMLLQTLKHHMRTAAKAERYEEAGRLRDQIAGLEGVFSHRSVLQAPLETRAWSAILPKLQLIFRTTAPIHRIEGYDISNISGTEATGSMVVFADGVPDKSQYRKFRIKTVRDSNDVAMLREVLRRRFSHSEWPFPELVVIDGGKPQLNTALKAIHDSRFTIHDSRLNVTALAKREEVLFTESGRAIYLQRGDPAILHLFQRIRDESHRFARAYHHKLRKKHFANSAGQ</sequence>
<evidence type="ECO:0000256" key="3">
    <source>
        <dbReference type="ARBA" id="ARBA00022769"/>
    </source>
</evidence>
<dbReference type="AlphaFoldDB" id="A0A1G2LCF8"/>
<evidence type="ECO:0000256" key="4">
    <source>
        <dbReference type="ARBA" id="ARBA00022881"/>
    </source>
</evidence>
<dbReference type="GO" id="GO:0009380">
    <property type="term" value="C:excinuclease repair complex"/>
    <property type="evidence" value="ECO:0007669"/>
    <property type="project" value="TreeGrafter"/>
</dbReference>
<dbReference type="SMART" id="SM00465">
    <property type="entry name" value="GIYc"/>
    <property type="match status" value="1"/>
</dbReference>
<keyword evidence="4" id="KW-0267">Excision nuclease</keyword>
<evidence type="ECO:0000256" key="2">
    <source>
        <dbReference type="ARBA" id="ARBA00022763"/>
    </source>
</evidence>
<dbReference type="InterPro" id="IPR000305">
    <property type="entry name" value="GIY-YIG_endonuc"/>
</dbReference>
<proteinExistence type="predicted"/>